<evidence type="ECO:0000313" key="1">
    <source>
        <dbReference type="EMBL" id="CAG8528648.1"/>
    </source>
</evidence>
<dbReference type="EMBL" id="CAJVQA010001857">
    <property type="protein sequence ID" value="CAG8528648.1"/>
    <property type="molecule type" value="Genomic_DNA"/>
</dbReference>
<accession>A0A9N9AHF0</accession>
<gene>
    <name evidence="1" type="ORF">CPELLU_LOCUS3737</name>
</gene>
<proteinExistence type="predicted"/>
<dbReference type="AlphaFoldDB" id="A0A9N9AHF0"/>
<name>A0A9N9AHF0_9GLOM</name>
<protein>
    <submittedName>
        <fullName evidence="1">955_t:CDS:1</fullName>
    </submittedName>
</protein>
<sequence length="42" mass="4889">MTSRSTKSVIHRDVKSPFWFDSTPKVEFYFVFGLESDSEPTC</sequence>
<keyword evidence="2" id="KW-1185">Reference proteome</keyword>
<evidence type="ECO:0000313" key="2">
    <source>
        <dbReference type="Proteomes" id="UP000789759"/>
    </source>
</evidence>
<organism evidence="1 2">
    <name type="scientific">Cetraspora pellucida</name>
    <dbReference type="NCBI Taxonomy" id="1433469"/>
    <lineage>
        <taxon>Eukaryota</taxon>
        <taxon>Fungi</taxon>
        <taxon>Fungi incertae sedis</taxon>
        <taxon>Mucoromycota</taxon>
        <taxon>Glomeromycotina</taxon>
        <taxon>Glomeromycetes</taxon>
        <taxon>Diversisporales</taxon>
        <taxon>Gigasporaceae</taxon>
        <taxon>Cetraspora</taxon>
    </lineage>
</organism>
<dbReference type="Proteomes" id="UP000789759">
    <property type="component" value="Unassembled WGS sequence"/>
</dbReference>
<reference evidence="1" key="1">
    <citation type="submission" date="2021-06" db="EMBL/GenBank/DDBJ databases">
        <authorList>
            <person name="Kallberg Y."/>
            <person name="Tangrot J."/>
            <person name="Rosling A."/>
        </authorList>
    </citation>
    <scope>NUCLEOTIDE SEQUENCE</scope>
    <source>
        <strain evidence="1">FL966</strain>
    </source>
</reference>
<comment type="caution">
    <text evidence="1">The sequence shown here is derived from an EMBL/GenBank/DDBJ whole genome shotgun (WGS) entry which is preliminary data.</text>
</comment>